<keyword evidence="5" id="KW-1185">Reference proteome</keyword>
<evidence type="ECO:0000256" key="1">
    <source>
        <dbReference type="ARBA" id="ARBA00005519"/>
    </source>
</evidence>
<keyword evidence="2" id="KW-0326">Glycosidase</keyword>
<keyword evidence="3" id="KW-0732">Signal</keyword>
<evidence type="ECO:0000313" key="4">
    <source>
        <dbReference type="EMBL" id="PFH48691.1"/>
    </source>
</evidence>
<protein>
    <submittedName>
        <fullName evidence="4">Glycoside hydrolase family 12 protein</fullName>
    </submittedName>
</protein>
<dbReference type="Proteomes" id="UP000242287">
    <property type="component" value="Unassembled WGS sequence"/>
</dbReference>
<name>A0A2A9NK62_9AGAR</name>
<dbReference type="PANTHER" id="PTHR34002">
    <property type="entry name" value="BLR1656 PROTEIN"/>
    <property type="match status" value="1"/>
</dbReference>
<dbReference type="SUPFAM" id="SSF49899">
    <property type="entry name" value="Concanavalin A-like lectins/glucanases"/>
    <property type="match status" value="1"/>
</dbReference>
<keyword evidence="2" id="KW-0624">Polysaccharide degradation</keyword>
<comment type="similarity">
    <text evidence="1 2">Belongs to the glycosyl hydrolase 12 (cellulase H) family.</text>
</comment>
<accession>A0A2A9NK62</accession>
<keyword evidence="2" id="KW-0119">Carbohydrate metabolism</keyword>
<dbReference type="AlphaFoldDB" id="A0A2A9NK62"/>
<proteinExistence type="inferred from homology"/>
<feature type="signal peptide" evidence="3">
    <location>
        <begin position="1"/>
        <end position="19"/>
    </location>
</feature>
<feature type="chain" id="PRO_5013264730" evidence="3">
    <location>
        <begin position="20"/>
        <end position="245"/>
    </location>
</feature>
<keyword evidence="2 4" id="KW-0378">Hydrolase</keyword>
<sequence length="245" mass="25873">MHLLTAIVVAASTLTLGVAQTISGRFDCLPAGAYTLCQNLWGSTSGVGAQNSTLISASGNSVSWSTAWNWANNQNSVKSYANVISNSAKGVQLQSISSAPTTWSWVYRSQSTGIRADVAYDIWLGTAPSGNPASTASSYEIMIWLSGLGGIQPVGSQVTSGISIGGHTWNLWRGPNSNWQVLSFVSASGDIPNFNADLNQFFQYLRTNQGVAGTQYVQAIQAGTEPFTGSADLLTSSYSVSINRI</sequence>
<dbReference type="OrthoDB" id="89349at2759"/>
<evidence type="ECO:0000256" key="3">
    <source>
        <dbReference type="SAM" id="SignalP"/>
    </source>
</evidence>
<dbReference type="InterPro" id="IPR013320">
    <property type="entry name" value="ConA-like_dom_sf"/>
</dbReference>
<dbReference type="InterPro" id="IPR002594">
    <property type="entry name" value="GH12"/>
</dbReference>
<dbReference type="Pfam" id="PF01670">
    <property type="entry name" value="Glyco_hydro_12"/>
    <property type="match status" value="1"/>
</dbReference>
<dbReference type="GO" id="GO:0000272">
    <property type="term" value="P:polysaccharide catabolic process"/>
    <property type="evidence" value="ECO:0007669"/>
    <property type="project" value="UniProtKB-KW"/>
</dbReference>
<dbReference type="Gene3D" id="2.60.120.180">
    <property type="match status" value="1"/>
</dbReference>
<dbReference type="GO" id="GO:0008810">
    <property type="term" value="F:cellulase activity"/>
    <property type="evidence" value="ECO:0007669"/>
    <property type="project" value="InterPro"/>
</dbReference>
<dbReference type="EMBL" id="KZ302053">
    <property type="protein sequence ID" value="PFH48691.1"/>
    <property type="molecule type" value="Genomic_DNA"/>
</dbReference>
<evidence type="ECO:0000313" key="5">
    <source>
        <dbReference type="Proteomes" id="UP000242287"/>
    </source>
</evidence>
<reference evidence="4 5" key="1">
    <citation type="submission" date="2014-02" db="EMBL/GenBank/DDBJ databases">
        <title>Transposable element dynamics among asymbiotic and ectomycorrhizal Amanita fungi.</title>
        <authorList>
            <consortium name="DOE Joint Genome Institute"/>
            <person name="Hess J."/>
            <person name="Skrede I."/>
            <person name="Wolfe B."/>
            <person name="LaButti K."/>
            <person name="Ohm R.A."/>
            <person name="Grigoriev I.V."/>
            <person name="Pringle A."/>
        </authorList>
    </citation>
    <scope>NUCLEOTIDE SEQUENCE [LARGE SCALE GENOMIC DNA]</scope>
    <source>
        <strain evidence="4 5">SKay4041</strain>
    </source>
</reference>
<dbReference type="InterPro" id="IPR013319">
    <property type="entry name" value="GH11/12"/>
</dbReference>
<dbReference type="STRING" id="703135.A0A2A9NK62"/>
<dbReference type="PANTHER" id="PTHR34002:SF9">
    <property type="entry name" value="XYLOGLUCAN-SPECIFIC ENDO-BETA-1,4-GLUCANASE A"/>
    <property type="match status" value="1"/>
</dbReference>
<organism evidence="4 5">
    <name type="scientific">Amanita thiersii Skay4041</name>
    <dbReference type="NCBI Taxonomy" id="703135"/>
    <lineage>
        <taxon>Eukaryota</taxon>
        <taxon>Fungi</taxon>
        <taxon>Dikarya</taxon>
        <taxon>Basidiomycota</taxon>
        <taxon>Agaricomycotina</taxon>
        <taxon>Agaricomycetes</taxon>
        <taxon>Agaricomycetidae</taxon>
        <taxon>Agaricales</taxon>
        <taxon>Pluteineae</taxon>
        <taxon>Amanitaceae</taxon>
        <taxon>Amanita</taxon>
    </lineage>
</organism>
<evidence type="ECO:0000256" key="2">
    <source>
        <dbReference type="RuleBase" id="RU361163"/>
    </source>
</evidence>
<gene>
    <name evidence="4" type="ORF">AMATHDRAFT_149281</name>
</gene>